<dbReference type="GO" id="GO:0008453">
    <property type="term" value="F:alanine-glyoxylate transaminase activity"/>
    <property type="evidence" value="ECO:0007669"/>
    <property type="project" value="UniProtKB-EC"/>
</dbReference>
<dbReference type="Gene3D" id="3.90.1150.10">
    <property type="entry name" value="Aspartate Aminotransferase, domain 1"/>
    <property type="match status" value="1"/>
</dbReference>
<keyword evidence="16" id="KW-1185">Reference proteome</keyword>
<dbReference type="PANTHER" id="PTHR21152:SF40">
    <property type="entry name" value="ALANINE--GLYOXYLATE AMINOTRANSFERASE"/>
    <property type="match status" value="1"/>
</dbReference>
<evidence type="ECO:0000256" key="10">
    <source>
        <dbReference type="ARBA" id="ARBA00033660"/>
    </source>
</evidence>
<dbReference type="PANTHER" id="PTHR21152">
    <property type="entry name" value="AMINOTRANSFERASE CLASS V"/>
    <property type="match status" value="1"/>
</dbReference>
<evidence type="ECO:0000256" key="5">
    <source>
        <dbReference type="ARBA" id="ARBA00019220"/>
    </source>
</evidence>
<protein>
    <recommendedName>
        <fullName evidence="5">Alanine--glyoxylate aminotransferase</fullName>
        <ecNumber evidence="4">2.6.1.44</ecNumber>
        <ecNumber evidence="3">2.6.1.51</ecNumber>
    </recommendedName>
</protein>
<evidence type="ECO:0000259" key="14">
    <source>
        <dbReference type="Pfam" id="PF00266"/>
    </source>
</evidence>
<dbReference type="GO" id="GO:0005777">
    <property type="term" value="C:peroxisome"/>
    <property type="evidence" value="ECO:0007669"/>
    <property type="project" value="TreeGrafter"/>
</dbReference>
<dbReference type="GO" id="GO:0004760">
    <property type="term" value="F:L-serine-pyruvate transaminase activity"/>
    <property type="evidence" value="ECO:0007669"/>
    <property type="project" value="UniProtKB-EC"/>
</dbReference>
<dbReference type="GO" id="GO:0019265">
    <property type="term" value="P:glycine biosynthetic process, by transamination of glyoxylate"/>
    <property type="evidence" value="ECO:0007669"/>
    <property type="project" value="TreeGrafter"/>
</dbReference>
<evidence type="ECO:0000256" key="9">
    <source>
        <dbReference type="ARBA" id="ARBA00033634"/>
    </source>
</evidence>
<dbReference type="InterPro" id="IPR015424">
    <property type="entry name" value="PyrdxlP-dep_Trfase"/>
</dbReference>
<dbReference type="EC" id="2.6.1.51" evidence="3"/>
<dbReference type="CDD" id="cd06451">
    <property type="entry name" value="AGAT_like"/>
    <property type="match status" value="1"/>
</dbReference>
<evidence type="ECO:0000256" key="8">
    <source>
        <dbReference type="ARBA" id="ARBA00022898"/>
    </source>
</evidence>
<evidence type="ECO:0000256" key="3">
    <source>
        <dbReference type="ARBA" id="ARBA00013027"/>
    </source>
</evidence>
<dbReference type="EC" id="2.6.1.44" evidence="4"/>
<feature type="region of interest" description="Disordered" evidence="13">
    <location>
        <begin position="403"/>
        <end position="441"/>
    </location>
</feature>
<comment type="catalytic activity">
    <reaction evidence="9">
        <text>L-serine + pyruvate = 3-hydroxypyruvate + L-alanine</text>
        <dbReference type="Rhea" id="RHEA:22852"/>
        <dbReference type="ChEBI" id="CHEBI:15361"/>
        <dbReference type="ChEBI" id="CHEBI:17180"/>
        <dbReference type="ChEBI" id="CHEBI:33384"/>
        <dbReference type="ChEBI" id="CHEBI:57972"/>
        <dbReference type="EC" id="2.6.1.51"/>
    </reaction>
    <physiologicalReaction direction="left-to-right" evidence="9">
        <dbReference type="Rhea" id="RHEA:22853"/>
    </physiologicalReaction>
</comment>
<accession>A0A8X7X886</accession>
<keyword evidence="8" id="KW-0663">Pyridoxal phosphate</keyword>
<name>A0A8X7X886_POLSE</name>
<evidence type="ECO:0000256" key="12">
    <source>
        <dbReference type="RuleBase" id="RU004504"/>
    </source>
</evidence>
<evidence type="ECO:0000256" key="6">
    <source>
        <dbReference type="ARBA" id="ARBA00022576"/>
    </source>
</evidence>
<feature type="non-terminal residue" evidence="15">
    <location>
        <position position="540"/>
    </location>
</feature>
<feature type="domain" description="Aminotransferase class V" evidence="14">
    <location>
        <begin position="44"/>
        <end position="222"/>
    </location>
</feature>
<dbReference type="FunFam" id="3.40.640.10:FF:000027">
    <property type="entry name" value="Serine--pyruvate aminotransferase, mitochondrial"/>
    <property type="match status" value="1"/>
</dbReference>
<feature type="region of interest" description="Disordered" evidence="13">
    <location>
        <begin position="515"/>
        <end position="540"/>
    </location>
</feature>
<keyword evidence="7" id="KW-0808">Transferase</keyword>
<reference evidence="15 16" key="1">
    <citation type="journal article" date="2021" name="Cell">
        <title>Tracing the genetic footprints of vertebrate landing in non-teleost ray-finned fishes.</title>
        <authorList>
            <person name="Bi X."/>
            <person name="Wang K."/>
            <person name="Yang L."/>
            <person name="Pan H."/>
            <person name="Jiang H."/>
            <person name="Wei Q."/>
            <person name="Fang M."/>
            <person name="Yu H."/>
            <person name="Zhu C."/>
            <person name="Cai Y."/>
            <person name="He Y."/>
            <person name="Gan X."/>
            <person name="Zeng H."/>
            <person name="Yu D."/>
            <person name="Zhu Y."/>
            <person name="Jiang H."/>
            <person name="Qiu Q."/>
            <person name="Yang H."/>
            <person name="Zhang Y.E."/>
            <person name="Wang W."/>
            <person name="Zhu M."/>
            <person name="He S."/>
            <person name="Zhang G."/>
        </authorList>
    </citation>
    <scope>NUCLEOTIDE SEQUENCE [LARGE SCALE GENOMIC DNA]</scope>
    <source>
        <strain evidence="15">Bchr_013</strain>
    </source>
</reference>
<gene>
    <name evidence="15" type="primary">Agxt</name>
    <name evidence="15" type="ORF">GTO96_0001024</name>
</gene>
<feature type="non-terminal residue" evidence="15">
    <location>
        <position position="1"/>
    </location>
</feature>
<feature type="compositionally biased region" description="Basic and acidic residues" evidence="13">
    <location>
        <begin position="430"/>
        <end position="441"/>
    </location>
</feature>
<feature type="domain" description="Aminotransferase class V" evidence="14">
    <location>
        <begin position="224"/>
        <end position="334"/>
    </location>
</feature>
<evidence type="ECO:0000256" key="2">
    <source>
        <dbReference type="ARBA" id="ARBA00009236"/>
    </source>
</evidence>
<evidence type="ECO:0000256" key="7">
    <source>
        <dbReference type="ARBA" id="ARBA00022679"/>
    </source>
</evidence>
<dbReference type="InterPro" id="IPR000192">
    <property type="entry name" value="Aminotrans_V_dom"/>
</dbReference>
<evidence type="ECO:0000256" key="4">
    <source>
        <dbReference type="ARBA" id="ARBA00013049"/>
    </source>
</evidence>
<dbReference type="PROSITE" id="PS00595">
    <property type="entry name" value="AA_TRANSFER_CLASS_5"/>
    <property type="match status" value="1"/>
</dbReference>
<dbReference type="Gene3D" id="3.40.640.10">
    <property type="entry name" value="Type I PLP-dependent aspartate aminotransferase-like (Major domain)"/>
    <property type="match status" value="1"/>
</dbReference>
<evidence type="ECO:0000256" key="13">
    <source>
        <dbReference type="SAM" id="MobiDB-lite"/>
    </source>
</evidence>
<dbReference type="InterPro" id="IPR015421">
    <property type="entry name" value="PyrdxlP-dep_Trfase_major"/>
</dbReference>
<dbReference type="AlphaFoldDB" id="A0A8X7X886"/>
<evidence type="ECO:0000256" key="1">
    <source>
        <dbReference type="ARBA" id="ARBA00001933"/>
    </source>
</evidence>
<comment type="caution">
    <text evidence="15">The sequence shown here is derived from an EMBL/GenBank/DDBJ whole genome shotgun (WGS) entry which is preliminary data.</text>
</comment>
<dbReference type="EMBL" id="JAATIS010004040">
    <property type="protein sequence ID" value="KAG2463266.1"/>
    <property type="molecule type" value="Genomic_DNA"/>
</dbReference>
<dbReference type="InterPro" id="IPR020578">
    <property type="entry name" value="Aminotrans_V_PyrdxlP_BS"/>
</dbReference>
<evidence type="ECO:0000313" key="15">
    <source>
        <dbReference type="EMBL" id="KAG2463266.1"/>
    </source>
</evidence>
<comment type="similarity">
    <text evidence="2 11">Belongs to the class-V pyridoxal-phosphate-dependent aminotransferase family.</text>
</comment>
<dbReference type="InterPro" id="IPR015422">
    <property type="entry name" value="PyrdxlP-dep_Trfase_small"/>
</dbReference>
<proteinExistence type="inferred from homology"/>
<evidence type="ECO:0000256" key="11">
    <source>
        <dbReference type="RuleBase" id="RU004075"/>
    </source>
</evidence>
<comment type="catalytic activity">
    <reaction evidence="10">
        <text>glyoxylate + L-alanine = glycine + pyruvate</text>
        <dbReference type="Rhea" id="RHEA:24248"/>
        <dbReference type="ChEBI" id="CHEBI:15361"/>
        <dbReference type="ChEBI" id="CHEBI:36655"/>
        <dbReference type="ChEBI" id="CHEBI:57305"/>
        <dbReference type="ChEBI" id="CHEBI:57972"/>
        <dbReference type="EC" id="2.6.1.44"/>
    </reaction>
    <physiologicalReaction direction="left-to-right" evidence="10">
        <dbReference type="Rhea" id="RHEA:24249"/>
    </physiologicalReaction>
</comment>
<keyword evidence="6" id="KW-0032">Aminotransferase</keyword>
<evidence type="ECO:0000313" key="16">
    <source>
        <dbReference type="Proteomes" id="UP000886611"/>
    </source>
</evidence>
<dbReference type="SUPFAM" id="SSF53383">
    <property type="entry name" value="PLP-dependent transferases"/>
    <property type="match status" value="1"/>
</dbReference>
<dbReference type="Proteomes" id="UP000886611">
    <property type="component" value="Unassembled WGS sequence"/>
</dbReference>
<organism evidence="15 16">
    <name type="scientific">Polypterus senegalus</name>
    <name type="common">Senegal bichir</name>
    <dbReference type="NCBI Taxonomy" id="55291"/>
    <lineage>
        <taxon>Eukaryota</taxon>
        <taxon>Metazoa</taxon>
        <taxon>Chordata</taxon>
        <taxon>Craniata</taxon>
        <taxon>Vertebrata</taxon>
        <taxon>Euteleostomi</taxon>
        <taxon>Actinopterygii</taxon>
        <taxon>Polypteriformes</taxon>
        <taxon>Polypteridae</taxon>
        <taxon>Polypterus</taxon>
    </lineage>
</organism>
<sequence>MSSLSVPAPSCLLQPLKVPDRLLLGPGPSNVPPRILSAGGRAIIGHMHKEMFEIMDEIKKGIQYAFQTTNELSLAVSGSGHVAMEAALFNTLEHGDKVLIGVHGIWGERAADISERIGADVKRLVKVPGQYFSLNEIEQALSEHRPVLFFITHGESSTGVVHPMDGLGDLCHKYNCLLLVDTVASLGGAPIYMDKQGIDILYSGSQKVLNAPPGTAPISFSDRARYHHTGPVSGFFSLRESLAILAEKGLENYWKHHEETALYLHERLENIGLKLFVKEKHMRLPTVTTIAVPEGYDWRDITAYVMKNYSMEITGGLGPSVGMVLRVGLMGYNCTKANADLVVKALADALQHCKKSKVAGRIGLLSALGPSALRSSLQLSPVALPGRRRAGFELCCAQTQTVSASKKRRRNRRVNAGSSDRRGRGAGCARPEKGRPLDGQRRSLGGWASCLRDGAEAGSGRAWNLRRRTSAGKLGAVGGGQEHGRYGDRRAPGECPGCASGPLFLYFTGGSPAALRPTSTGPARLERAAPRECSTPGGLQ</sequence>
<dbReference type="Pfam" id="PF00266">
    <property type="entry name" value="Aminotran_5"/>
    <property type="match status" value="2"/>
</dbReference>
<comment type="cofactor">
    <cofactor evidence="1 12">
        <name>pyridoxal 5'-phosphate</name>
        <dbReference type="ChEBI" id="CHEBI:597326"/>
    </cofactor>
</comment>
<dbReference type="FunFam" id="3.90.1150.10:FF:000039">
    <property type="entry name" value="Serine--pyruvate aminotransferase"/>
    <property type="match status" value="1"/>
</dbReference>